<proteinExistence type="predicted"/>
<evidence type="ECO:0000313" key="2">
    <source>
        <dbReference type="Proteomes" id="UP000234661"/>
    </source>
</evidence>
<comment type="caution">
    <text evidence="1">The sequence shown here is derived from an EMBL/GenBank/DDBJ whole genome shotgun (WGS) entry which is preliminary data.</text>
</comment>
<dbReference type="InterPro" id="IPR010260">
    <property type="entry name" value="AlpA"/>
</dbReference>
<dbReference type="RefSeq" id="WP_032410641.1">
    <property type="nucleotide sequence ID" value="NZ_CABGVB010000019.1"/>
</dbReference>
<organism evidence="1 2">
    <name type="scientific">Klebsiella michiganensis</name>
    <dbReference type="NCBI Taxonomy" id="1134687"/>
    <lineage>
        <taxon>Bacteria</taxon>
        <taxon>Pseudomonadati</taxon>
        <taxon>Pseudomonadota</taxon>
        <taxon>Gammaproteobacteria</taxon>
        <taxon>Enterobacterales</taxon>
        <taxon>Enterobacteriaceae</taxon>
        <taxon>Klebsiella/Raoultella group</taxon>
        <taxon>Klebsiella</taxon>
    </lineage>
</organism>
<dbReference type="Pfam" id="PF05930">
    <property type="entry name" value="Phage_AlpA"/>
    <property type="match status" value="1"/>
</dbReference>
<dbReference type="Proteomes" id="UP000234661">
    <property type="component" value="Unassembled WGS sequence"/>
</dbReference>
<sequence>MKKAFGRKELLLVVPLSMSTIDRLEHKGQFPKRFYITDGRCAWDGDEVEQWLDERKAANTGNFGGKKPPVDKRVSRPVSKAT</sequence>
<dbReference type="EMBL" id="PIET01000128">
    <property type="protein sequence ID" value="PLM66861.1"/>
    <property type="molecule type" value="Genomic_DNA"/>
</dbReference>
<evidence type="ECO:0000313" key="1">
    <source>
        <dbReference type="EMBL" id="PLM66861.1"/>
    </source>
</evidence>
<dbReference type="AlphaFoldDB" id="A0A2J4ZV58"/>
<reference evidence="1 2" key="2">
    <citation type="submission" date="2018-01" db="EMBL/GenBank/DDBJ databases">
        <title>Genomic study of Klebsiella pneumoniae.</title>
        <authorList>
            <person name="Yang Y."/>
            <person name="Bicalho R."/>
        </authorList>
    </citation>
    <scope>NUCLEOTIDE SEQUENCE [LARGE SCALE GENOMIC DNA]</scope>
    <source>
        <strain evidence="1 2">A2</strain>
    </source>
</reference>
<protein>
    <submittedName>
        <fullName evidence="1">AlpA family phage regulatory protein</fullName>
    </submittedName>
</protein>
<reference evidence="1 2" key="1">
    <citation type="submission" date="2017-11" db="EMBL/GenBank/DDBJ databases">
        <authorList>
            <person name="Han C.G."/>
        </authorList>
    </citation>
    <scope>NUCLEOTIDE SEQUENCE [LARGE SCALE GENOMIC DNA]</scope>
    <source>
        <strain evidence="1 2">A2</strain>
    </source>
</reference>
<accession>A0A2J4ZV58</accession>
<gene>
    <name evidence="1" type="ORF">CWM85_07340</name>
</gene>
<name>A0A2J4ZV58_9ENTR</name>